<evidence type="ECO:0000313" key="6">
    <source>
        <dbReference type="Proteomes" id="UP001359886"/>
    </source>
</evidence>
<evidence type="ECO:0000256" key="1">
    <source>
        <dbReference type="ARBA" id="ARBA00010021"/>
    </source>
</evidence>
<dbReference type="Gene3D" id="3.40.1670.10">
    <property type="entry name" value="UbiD C-terminal domain-like"/>
    <property type="match status" value="1"/>
</dbReference>
<evidence type="ECO:0000259" key="4">
    <source>
        <dbReference type="Pfam" id="PF20696"/>
    </source>
</evidence>
<protein>
    <submittedName>
        <fullName evidence="5">UbiD family decarboxylase</fullName>
        <ecNumber evidence="5">4.1.1.-</ecNumber>
    </submittedName>
</protein>
<dbReference type="SUPFAM" id="SSF143968">
    <property type="entry name" value="UbiD C-terminal domain-like"/>
    <property type="match status" value="1"/>
</dbReference>
<evidence type="ECO:0000259" key="2">
    <source>
        <dbReference type="Pfam" id="PF01977"/>
    </source>
</evidence>
<dbReference type="SUPFAM" id="SSF50475">
    <property type="entry name" value="FMN-binding split barrel"/>
    <property type="match status" value="1"/>
</dbReference>
<dbReference type="GO" id="GO:0005737">
    <property type="term" value="C:cytoplasm"/>
    <property type="evidence" value="ECO:0007669"/>
    <property type="project" value="TreeGrafter"/>
</dbReference>
<dbReference type="PANTHER" id="PTHR30108:SF21">
    <property type="entry name" value="4-HYDROXYBENZOATE DECARBOXYLASE"/>
    <property type="match status" value="1"/>
</dbReference>
<feature type="domain" description="3-octaprenyl-4-hydroxybenzoate carboxy-lyase-like Rift-related" evidence="2">
    <location>
        <begin position="106"/>
        <end position="289"/>
    </location>
</feature>
<organism evidence="5 6">
    <name type="scientific">Elongatibacter sediminis</name>
    <dbReference type="NCBI Taxonomy" id="3119006"/>
    <lineage>
        <taxon>Bacteria</taxon>
        <taxon>Pseudomonadati</taxon>
        <taxon>Pseudomonadota</taxon>
        <taxon>Gammaproteobacteria</taxon>
        <taxon>Chromatiales</taxon>
        <taxon>Wenzhouxiangellaceae</taxon>
        <taxon>Elongatibacter</taxon>
    </lineage>
</organism>
<dbReference type="InterPro" id="IPR049383">
    <property type="entry name" value="UbiD-like_N"/>
</dbReference>
<dbReference type="EC" id="4.1.1.-" evidence="5"/>
<feature type="domain" description="3-octaprenyl-4-hydroxybenzoate carboxy-lyase-like C-terminal" evidence="4">
    <location>
        <begin position="298"/>
        <end position="412"/>
    </location>
</feature>
<evidence type="ECO:0000313" key="5">
    <source>
        <dbReference type="EMBL" id="MEJ8566236.1"/>
    </source>
</evidence>
<dbReference type="EMBL" id="JAZHOG010000001">
    <property type="protein sequence ID" value="MEJ8566236.1"/>
    <property type="molecule type" value="Genomic_DNA"/>
</dbReference>
<proteinExistence type="inferred from homology"/>
<dbReference type="AlphaFoldDB" id="A0AAW9RA25"/>
<keyword evidence="6" id="KW-1185">Reference proteome</keyword>
<dbReference type="Pfam" id="PF01977">
    <property type="entry name" value="UbiD"/>
    <property type="match status" value="1"/>
</dbReference>
<dbReference type="Pfam" id="PF20695">
    <property type="entry name" value="UbiD_N"/>
    <property type="match status" value="1"/>
</dbReference>
<dbReference type="PANTHER" id="PTHR30108">
    <property type="entry name" value="3-OCTAPRENYL-4-HYDROXYBENZOATE CARBOXY-LYASE-RELATED"/>
    <property type="match status" value="1"/>
</dbReference>
<dbReference type="GO" id="GO:0016831">
    <property type="term" value="F:carboxy-lyase activity"/>
    <property type="evidence" value="ECO:0007669"/>
    <property type="project" value="InterPro"/>
</dbReference>
<feature type="domain" description="3-octaprenyl-4-hydroxybenzoate carboxy-lyase-like N-terminal" evidence="3">
    <location>
        <begin position="5"/>
        <end position="82"/>
    </location>
</feature>
<name>A0AAW9RA25_9GAMM</name>
<comment type="caution">
    <text evidence="5">The sequence shown here is derived from an EMBL/GenBank/DDBJ whole genome shotgun (WGS) entry which is preliminary data.</text>
</comment>
<dbReference type="NCBIfam" id="TIGR00148">
    <property type="entry name" value="UbiD family decarboxylase"/>
    <property type="match status" value="1"/>
</dbReference>
<dbReference type="InterPro" id="IPR048304">
    <property type="entry name" value="UbiD_Rift_dom"/>
</dbReference>
<comment type="similarity">
    <text evidence="1">Belongs to the UbiD family.</text>
</comment>
<dbReference type="RefSeq" id="WP_354693559.1">
    <property type="nucleotide sequence ID" value="NZ_JAZHOG010000001.1"/>
</dbReference>
<dbReference type="Pfam" id="PF20696">
    <property type="entry name" value="UbiD_C"/>
    <property type="match status" value="1"/>
</dbReference>
<sequence>MKEFLSQLRHSGELLVVEREVDPRHELAAVTKKAQMQGDQALLFERVSGSKLPVATNLYNSRRRLCELAGAPLDGFCRHWSQLVDGIGEGGEETTRAAQDPAPRRDGALSDLPLITYHGKDAGPYFTSAIYLARDPGSGVPNLSFHRSMYVADDELRIRLGSSHDLARYQRRAEEKGEALEVALLIGVEPAVFLAACTSIPPAWSELDLAARVAGRPIDMEPCAGLELEVPASTQIVVEGRILPHERRPEGPFGEFLGYYVPEGENHVFQVDRVRYPEDAVFHSLLCGSSEDLAPLEAVTAARVYRHLVNAGLPGILDVSCSPAFMNTTIRIRQQFEGHARQVMLAAFGANMDYNRAVFVVDEDIDITDMNEVMWAFLTRGRVDKRVMVLDDVPGFYRDPHKDYWGRIGVDATMPMDRREEFERKTVPGVDDIDLRDYLSGS</sequence>
<gene>
    <name evidence="5" type="ORF">V3330_01255</name>
</gene>
<accession>A0AAW9RA25</accession>
<keyword evidence="5" id="KW-0456">Lyase</keyword>
<evidence type="ECO:0000259" key="3">
    <source>
        <dbReference type="Pfam" id="PF20695"/>
    </source>
</evidence>
<dbReference type="Proteomes" id="UP001359886">
    <property type="component" value="Unassembled WGS sequence"/>
</dbReference>
<dbReference type="InterPro" id="IPR049381">
    <property type="entry name" value="UbiD-like_C"/>
</dbReference>
<reference evidence="5 6" key="1">
    <citation type="submission" date="2024-02" db="EMBL/GenBank/DDBJ databases">
        <title>A novel Wenzhouxiangellaceae bacterium, isolated from coastal sediments.</title>
        <authorList>
            <person name="Du Z.-J."/>
            <person name="Ye Y.-Q."/>
            <person name="Zhang X.-Y."/>
        </authorList>
    </citation>
    <scope>NUCLEOTIDE SEQUENCE [LARGE SCALE GENOMIC DNA]</scope>
    <source>
        <strain evidence="5 6">CH-27</strain>
    </source>
</reference>
<dbReference type="InterPro" id="IPR002830">
    <property type="entry name" value="UbiD"/>
</dbReference>